<keyword evidence="3" id="KW-0732">Signal</keyword>
<evidence type="ECO:0000256" key="3">
    <source>
        <dbReference type="SAM" id="SignalP"/>
    </source>
</evidence>
<name>A0A1B9GNK0_9TREE</name>
<feature type="compositionally biased region" description="Polar residues" evidence="1">
    <location>
        <begin position="656"/>
        <end position="671"/>
    </location>
</feature>
<feature type="compositionally biased region" description="Basic and acidic residues" evidence="1">
    <location>
        <begin position="405"/>
        <end position="415"/>
    </location>
</feature>
<keyword evidence="2" id="KW-0472">Membrane</keyword>
<feature type="compositionally biased region" description="Basic and acidic residues" evidence="1">
    <location>
        <begin position="702"/>
        <end position="717"/>
    </location>
</feature>
<feature type="signal peptide" evidence="3">
    <location>
        <begin position="1"/>
        <end position="22"/>
    </location>
</feature>
<feature type="region of interest" description="Disordered" evidence="1">
    <location>
        <begin position="363"/>
        <end position="724"/>
    </location>
</feature>
<feature type="chain" id="PRO_5008627191" evidence="3">
    <location>
        <begin position="23"/>
        <end position="724"/>
    </location>
</feature>
<evidence type="ECO:0000313" key="4">
    <source>
        <dbReference type="EMBL" id="OCF32598.1"/>
    </source>
</evidence>
<reference evidence="5" key="2">
    <citation type="submission" date="2013-12" db="EMBL/GenBank/DDBJ databases">
        <title>Evolution of pathogenesis and genome organization in the Tremellales.</title>
        <authorList>
            <person name="Cuomo C."/>
            <person name="Litvintseva A."/>
            <person name="Heitman J."/>
            <person name="Chen Y."/>
            <person name="Sun S."/>
            <person name="Springer D."/>
            <person name="Dromer F."/>
            <person name="Young S."/>
            <person name="Zeng Q."/>
            <person name="Chapman S."/>
            <person name="Gujja S."/>
            <person name="Saif S."/>
            <person name="Birren B."/>
        </authorList>
    </citation>
    <scope>NUCLEOTIDE SEQUENCE [LARGE SCALE GENOMIC DNA]</scope>
    <source>
        <strain evidence="5">BCC8398</strain>
    </source>
</reference>
<proteinExistence type="predicted"/>
<protein>
    <submittedName>
        <fullName evidence="4">Uncharacterized protein</fullName>
    </submittedName>
</protein>
<feature type="compositionally biased region" description="Low complexity" evidence="1">
    <location>
        <begin position="511"/>
        <end position="524"/>
    </location>
</feature>
<gene>
    <name evidence="4" type="ORF">I316_05778</name>
</gene>
<dbReference type="EMBL" id="KI669507">
    <property type="protein sequence ID" value="OCF32598.1"/>
    <property type="molecule type" value="Genomic_DNA"/>
</dbReference>
<reference evidence="4 5" key="1">
    <citation type="submission" date="2013-07" db="EMBL/GenBank/DDBJ databases">
        <title>The Genome Sequence of Cryptococcus heveanensis BCC8398.</title>
        <authorList>
            <consortium name="The Broad Institute Genome Sequencing Platform"/>
            <person name="Cuomo C."/>
            <person name="Litvintseva A."/>
            <person name="Chen Y."/>
            <person name="Heitman J."/>
            <person name="Sun S."/>
            <person name="Springer D."/>
            <person name="Dromer F."/>
            <person name="Young S.K."/>
            <person name="Zeng Q."/>
            <person name="Gargeya S."/>
            <person name="Fitzgerald M."/>
            <person name="Abouelleil A."/>
            <person name="Alvarado L."/>
            <person name="Berlin A.M."/>
            <person name="Chapman S.B."/>
            <person name="Dewar J."/>
            <person name="Goldberg J."/>
            <person name="Griggs A."/>
            <person name="Gujja S."/>
            <person name="Hansen M."/>
            <person name="Howarth C."/>
            <person name="Imamovic A."/>
            <person name="Larimer J."/>
            <person name="McCowan C."/>
            <person name="Murphy C."/>
            <person name="Pearson M."/>
            <person name="Priest M."/>
            <person name="Roberts A."/>
            <person name="Saif S."/>
            <person name="Shea T."/>
            <person name="Sykes S."/>
            <person name="Wortman J."/>
            <person name="Nusbaum C."/>
            <person name="Birren B."/>
        </authorList>
    </citation>
    <scope>NUCLEOTIDE SEQUENCE [LARGE SCALE GENOMIC DNA]</scope>
    <source>
        <strain evidence="4 5">BCC8398</strain>
    </source>
</reference>
<feature type="transmembrane region" description="Helical" evidence="2">
    <location>
        <begin position="295"/>
        <end position="320"/>
    </location>
</feature>
<feature type="compositionally biased region" description="Polar residues" evidence="1">
    <location>
        <begin position="496"/>
        <end position="506"/>
    </location>
</feature>
<dbReference type="OrthoDB" id="2563021at2759"/>
<evidence type="ECO:0000256" key="2">
    <source>
        <dbReference type="SAM" id="Phobius"/>
    </source>
</evidence>
<keyword evidence="2" id="KW-0812">Transmembrane</keyword>
<accession>A0A1B9GNK0</accession>
<dbReference type="AlphaFoldDB" id="A0A1B9GNK0"/>
<feature type="compositionally biased region" description="Low complexity" evidence="1">
    <location>
        <begin position="540"/>
        <end position="551"/>
    </location>
</feature>
<evidence type="ECO:0000313" key="5">
    <source>
        <dbReference type="Proteomes" id="UP000092666"/>
    </source>
</evidence>
<dbReference type="STRING" id="1296120.A0A1B9GNK0"/>
<feature type="compositionally biased region" description="Low complexity" evidence="1">
    <location>
        <begin position="680"/>
        <end position="697"/>
    </location>
</feature>
<sequence>MRRTPCIALSLVLVCAIPSTIAETSTPNTGDQVQSFLFGFTESNLVIPVSASCPTPLTLTKLTTTNAKTSDPAAPYTMVMLVHEQLIDDSGKQYERLYSASMNVGDMSQTTQINHPWMNGTQFIACIWGSNGASGGCQQDLYTVVPNEETFDAYNTPNQGCRADHLVESWVPPGNETLDVAVTGVSGAVSWNAWPAACSDLQITPKNGTAPYTLVVAPASHPPVNITSASSGDITLNYTVRLTHGQAFMLGLYDSNGASWAFGPLHAGESDDLTCLATATGQQGTTKKSGEGVSVGAFAGTVVGAFVVGAIGALFLAWLFMLRKRSPKKSPSEDDLYANPRPVSYDAANSLYNKPLGTPSNIYTDSPPLEFDTPATLYDPHVSGPLPQAYPKPPSHRHTTSNERVFPRPPHDGDRFANPYENEDGYSYRDSINLSDFRPGPTPLVGASSGSSSHPGTARGGSGNRRESVTSMNQDSPGLGLGSGQGYASGHAQDPSWASSVGSSRTAVRKSQGQSPGPGPSTTGYGMPRNPSSPRPASFGSTHTRTGPTGPSSGGNIGEGDGNGDLSPPSSPTNGGRGPRKVYIVHSDGGGRDVHIQLPDDDSTVIELPPNYRQMDDPGPGLGANASPRPMGAATSPLPSPSLSTRMQYSPPIHGQTPQQGHSPGLGNNSPYLGLEPTRSRNSGLSTSGLSGRTTTTEMGPEELRARAEAAMREKTARPPRAVS</sequence>
<evidence type="ECO:0000256" key="1">
    <source>
        <dbReference type="SAM" id="MobiDB-lite"/>
    </source>
</evidence>
<dbReference type="Proteomes" id="UP000092666">
    <property type="component" value="Unassembled WGS sequence"/>
</dbReference>
<keyword evidence="2" id="KW-1133">Transmembrane helix</keyword>
<feature type="compositionally biased region" description="Gly residues" evidence="1">
    <location>
        <begin position="552"/>
        <end position="563"/>
    </location>
</feature>
<keyword evidence="5" id="KW-1185">Reference proteome</keyword>
<organism evidence="4 5">
    <name type="scientific">Kwoniella heveanensis BCC8398</name>
    <dbReference type="NCBI Taxonomy" id="1296120"/>
    <lineage>
        <taxon>Eukaryota</taxon>
        <taxon>Fungi</taxon>
        <taxon>Dikarya</taxon>
        <taxon>Basidiomycota</taxon>
        <taxon>Agaricomycotina</taxon>
        <taxon>Tremellomycetes</taxon>
        <taxon>Tremellales</taxon>
        <taxon>Cryptococcaceae</taxon>
        <taxon>Kwoniella</taxon>
    </lineage>
</organism>